<dbReference type="PANTHER" id="PTHR30154">
    <property type="entry name" value="LEUCINE-RESPONSIVE REGULATORY PROTEIN"/>
    <property type="match status" value="1"/>
</dbReference>
<dbReference type="Gene3D" id="3.30.70.920">
    <property type="match status" value="1"/>
</dbReference>
<reference evidence="2 3" key="1">
    <citation type="journal article" date="2019" name="Nat. Microbiol.">
        <title>Mediterranean grassland soil C-N compound turnover is dependent on rainfall and depth, and is mediated by genomically divergent microorganisms.</title>
        <authorList>
            <person name="Diamond S."/>
            <person name="Andeer P.F."/>
            <person name="Li Z."/>
            <person name="Crits-Christoph A."/>
            <person name="Burstein D."/>
            <person name="Anantharaman K."/>
            <person name="Lane K.R."/>
            <person name="Thomas B.C."/>
            <person name="Pan C."/>
            <person name="Northen T.R."/>
            <person name="Banfield J.F."/>
        </authorList>
    </citation>
    <scope>NUCLEOTIDE SEQUENCE [LARGE SCALE GENOMIC DNA]</scope>
    <source>
        <strain evidence="2">NP_6</strain>
    </source>
</reference>
<dbReference type="GO" id="GO:0005829">
    <property type="term" value="C:cytosol"/>
    <property type="evidence" value="ECO:0007669"/>
    <property type="project" value="TreeGrafter"/>
</dbReference>
<dbReference type="Proteomes" id="UP000318093">
    <property type="component" value="Unassembled WGS sequence"/>
</dbReference>
<protein>
    <submittedName>
        <fullName evidence="2">Lrp/AsnC family transcriptional regulator</fullName>
    </submittedName>
</protein>
<dbReference type="Pfam" id="PF01037">
    <property type="entry name" value="AsnC_trans_reg"/>
    <property type="match status" value="1"/>
</dbReference>
<name>A0A537JP63_9BACT</name>
<dbReference type="InterPro" id="IPR011008">
    <property type="entry name" value="Dimeric_a/b-barrel"/>
</dbReference>
<evidence type="ECO:0000313" key="3">
    <source>
        <dbReference type="Proteomes" id="UP000318093"/>
    </source>
</evidence>
<gene>
    <name evidence="2" type="ORF">E6H03_00620</name>
</gene>
<organism evidence="2 3">
    <name type="scientific">Candidatus Segetimicrobium genomatis</name>
    <dbReference type="NCBI Taxonomy" id="2569760"/>
    <lineage>
        <taxon>Bacteria</taxon>
        <taxon>Bacillati</taxon>
        <taxon>Candidatus Sysuimicrobiota</taxon>
        <taxon>Candidatus Sysuimicrobiia</taxon>
        <taxon>Candidatus Sysuimicrobiales</taxon>
        <taxon>Candidatus Segetimicrobiaceae</taxon>
        <taxon>Candidatus Segetimicrobium</taxon>
    </lineage>
</organism>
<dbReference type="PANTHER" id="PTHR30154:SF34">
    <property type="entry name" value="TRANSCRIPTIONAL REGULATOR AZLB"/>
    <property type="match status" value="1"/>
</dbReference>
<dbReference type="GO" id="GO:0043200">
    <property type="term" value="P:response to amino acid"/>
    <property type="evidence" value="ECO:0007669"/>
    <property type="project" value="TreeGrafter"/>
</dbReference>
<evidence type="ECO:0000313" key="2">
    <source>
        <dbReference type="EMBL" id="TMI85325.1"/>
    </source>
</evidence>
<accession>A0A537JP63</accession>
<dbReference type="AlphaFoldDB" id="A0A537JP63"/>
<dbReference type="EMBL" id="VBAN01000016">
    <property type="protein sequence ID" value="TMI85325.1"/>
    <property type="molecule type" value="Genomic_DNA"/>
</dbReference>
<dbReference type="SUPFAM" id="SSF54909">
    <property type="entry name" value="Dimeric alpha+beta barrel"/>
    <property type="match status" value="1"/>
</dbReference>
<dbReference type="InterPro" id="IPR019887">
    <property type="entry name" value="Tscrpt_reg_AsnC/Lrp_C"/>
</dbReference>
<sequence length="103" mass="11386">MFTAFVMIQAERRRMQDVARRMAEIPGVEEVYSITGDWDIIAVLRLKEYDDLAEIVTGKMVEIPGIVRTNTHLAFRAFPQSLLERSFSVGLEGEGEAGGPAGG</sequence>
<proteinExistence type="predicted"/>
<comment type="caution">
    <text evidence="2">The sequence shown here is derived from an EMBL/GenBank/DDBJ whole genome shotgun (WGS) entry which is preliminary data.</text>
</comment>
<feature type="domain" description="Transcription regulator AsnC/Lrp ligand binding" evidence="1">
    <location>
        <begin position="6"/>
        <end position="76"/>
    </location>
</feature>
<dbReference type="GO" id="GO:0043565">
    <property type="term" value="F:sequence-specific DNA binding"/>
    <property type="evidence" value="ECO:0007669"/>
    <property type="project" value="TreeGrafter"/>
</dbReference>
<evidence type="ECO:0000259" key="1">
    <source>
        <dbReference type="Pfam" id="PF01037"/>
    </source>
</evidence>